<proteinExistence type="predicted"/>
<feature type="region of interest" description="Disordered" evidence="1">
    <location>
        <begin position="1"/>
        <end position="22"/>
    </location>
</feature>
<reference evidence="2" key="2">
    <citation type="submission" date="2019-07" db="EMBL/GenBank/DDBJ databases">
        <authorList>
            <person name="Seetharam A."/>
            <person name="Woodhouse M."/>
            <person name="Cannon E."/>
        </authorList>
    </citation>
    <scope>NUCLEOTIDE SEQUENCE [LARGE SCALE GENOMIC DNA]</scope>
    <source>
        <strain evidence="2">cv. B73</strain>
    </source>
</reference>
<evidence type="ECO:0000313" key="2">
    <source>
        <dbReference type="EnsemblPlants" id="Zm00001eb001030_P001"/>
    </source>
</evidence>
<dbReference type="AlphaFoldDB" id="A0A804LCA9"/>
<sequence>MASRSRRAPAHSHSTIPSDRPLTASAPRVFFTARGPFAFASEFRPVGVAGALASPCSEGTTRFFFLLGRAGGGSKFCRGGGSGETDTMRPVFCGNFDHVTHQYSPHQSDRHEVRLCFHSL</sequence>
<keyword evidence="3" id="KW-1185">Reference proteome</keyword>
<organism evidence="2 3">
    <name type="scientific">Zea mays</name>
    <name type="common">Maize</name>
    <dbReference type="NCBI Taxonomy" id="4577"/>
    <lineage>
        <taxon>Eukaryota</taxon>
        <taxon>Viridiplantae</taxon>
        <taxon>Streptophyta</taxon>
        <taxon>Embryophyta</taxon>
        <taxon>Tracheophyta</taxon>
        <taxon>Spermatophyta</taxon>
        <taxon>Magnoliopsida</taxon>
        <taxon>Liliopsida</taxon>
        <taxon>Poales</taxon>
        <taxon>Poaceae</taxon>
        <taxon>PACMAD clade</taxon>
        <taxon>Panicoideae</taxon>
        <taxon>Andropogonodae</taxon>
        <taxon>Andropogoneae</taxon>
        <taxon>Tripsacinae</taxon>
        <taxon>Zea</taxon>
    </lineage>
</organism>
<accession>A0A804LCA9</accession>
<protein>
    <submittedName>
        <fullName evidence="2">Uncharacterized protein</fullName>
    </submittedName>
</protein>
<dbReference type="Gramene" id="Zm00001eb001030_T001">
    <property type="protein sequence ID" value="Zm00001eb001030_P001"/>
    <property type="gene ID" value="Zm00001eb001030"/>
</dbReference>
<dbReference type="InParanoid" id="A0A804LCA9"/>
<dbReference type="EnsemblPlants" id="Zm00001eb001030_T001">
    <property type="protein sequence ID" value="Zm00001eb001030_P001"/>
    <property type="gene ID" value="Zm00001eb001030"/>
</dbReference>
<reference evidence="2" key="3">
    <citation type="submission" date="2021-05" db="UniProtKB">
        <authorList>
            <consortium name="EnsemblPlants"/>
        </authorList>
    </citation>
    <scope>IDENTIFICATION</scope>
    <source>
        <strain evidence="2">cv. B73</strain>
    </source>
</reference>
<name>A0A804LCA9_MAIZE</name>
<dbReference type="Proteomes" id="UP000007305">
    <property type="component" value="Chromosome 1"/>
</dbReference>
<evidence type="ECO:0000313" key="3">
    <source>
        <dbReference type="Proteomes" id="UP000007305"/>
    </source>
</evidence>
<feature type="compositionally biased region" description="Basic residues" evidence="1">
    <location>
        <begin position="1"/>
        <end position="10"/>
    </location>
</feature>
<reference evidence="3" key="1">
    <citation type="submission" date="2015-12" db="EMBL/GenBank/DDBJ databases">
        <title>Update maize B73 reference genome by single molecule sequencing technologies.</title>
        <authorList>
            <consortium name="Maize Genome Sequencing Project"/>
            <person name="Ware D."/>
        </authorList>
    </citation>
    <scope>NUCLEOTIDE SEQUENCE [LARGE SCALE GENOMIC DNA]</scope>
    <source>
        <strain evidence="3">cv. B73</strain>
    </source>
</reference>
<evidence type="ECO:0000256" key="1">
    <source>
        <dbReference type="SAM" id="MobiDB-lite"/>
    </source>
</evidence>